<gene>
    <name evidence="1" type="ORF">RJ640_026327</name>
</gene>
<protein>
    <submittedName>
        <fullName evidence="1">Uncharacterized protein</fullName>
    </submittedName>
</protein>
<dbReference type="EMBL" id="JAVXUO010001427">
    <property type="protein sequence ID" value="KAK2982484.1"/>
    <property type="molecule type" value="Genomic_DNA"/>
</dbReference>
<dbReference type="Proteomes" id="UP001187471">
    <property type="component" value="Unassembled WGS sequence"/>
</dbReference>
<accession>A0AA88UF24</accession>
<evidence type="ECO:0000313" key="1">
    <source>
        <dbReference type="EMBL" id="KAK2982484.1"/>
    </source>
</evidence>
<name>A0AA88UF24_9ASTE</name>
<sequence length="127" mass="14251">MSHKRANQPHVLAAVNPNCTTRKRGKMLRGVLEAICLGKQVDLRKTHFTPALHMSCCLTFLVTNTRAGTHIPLLSLSSSSFFFFPSRPTSQKFCITKNGWKLAMRILQVASTPMRQGLHLCSLLPFR</sequence>
<evidence type="ECO:0000313" key="2">
    <source>
        <dbReference type="Proteomes" id="UP001187471"/>
    </source>
</evidence>
<comment type="caution">
    <text evidence="1">The sequence shown here is derived from an EMBL/GenBank/DDBJ whole genome shotgun (WGS) entry which is preliminary data.</text>
</comment>
<keyword evidence="2" id="KW-1185">Reference proteome</keyword>
<organism evidence="1 2">
    <name type="scientific">Escallonia rubra</name>
    <dbReference type="NCBI Taxonomy" id="112253"/>
    <lineage>
        <taxon>Eukaryota</taxon>
        <taxon>Viridiplantae</taxon>
        <taxon>Streptophyta</taxon>
        <taxon>Embryophyta</taxon>
        <taxon>Tracheophyta</taxon>
        <taxon>Spermatophyta</taxon>
        <taxon>Magnoliopsida</taxon>
        <taxon>eudicotyledons</taxon>
        <taxon>Gunneridae</taxon>
        <taxon>Pentapetalae</taxon>
        <taxon>asterids</taxon>
        <taxon>campanulids</taxon>
        <taxon>Escalloniales</taxon>
        <taxon>Escalloniaceae</taxon>
        <taxon>Escallonia</taxon>
    </lineage>
</organism>
<proteinExistence type="predicted"/>
<dbReference type="AlphaFoldDB" id="A0AA88UF24"/>
<reference evidence="1" key="1">
    <citation type="submission" date="2022-12" db="EMBL/GenBank/DDBJ databases">
        <title>Draft genome assemblies for two species of Escallonia (Escalloniales).</title>
        <authorList>
            <person name="Chanderbali A."/>
            <person name="Dervinis C."/>
            <person name="Anghel I."/>
            <person name="Soltis D."/>
            <person name="Soltis P."/>
            <person name="Zapata F."/>
        </authorList>
    </citation>
    <scope>NUCLEOTIDE SEQUENCE</scope>
    <source>
        <strain evidence="1">UCBG92.1500</strain>
        <tissue evidence="1">Leaf</tissue>
    </source>
</reference>